<reference evidence="2" key="1">
    <citation type="journal article" date="2015" name="Nature">
        <title>Complex archaea that bridge the gap between prokaryotes and eukaryotes.</title>
        <authorList>
            <person name="Spang A."/>
            <person name="Saw J.H."/>
            <person name="Jorgensen S.L."/>
            <person name="Zaremba-Niedzwiedzka K."/>
            <person name="Martijn J."/>
            <person name="Lind A.E."/>
            <person name="van Eijk R."/>
            <person name="Schleper C."/>
            <person name="Guy L."/>
            <person name="Ettema T.J."/>
        </authorList>
    </citation>
    <scope>NUCLEOTIDE SEQUENCE</scope>
</reference>
<sequence length="59" mass="7226">MSKKYEKKIKTLKNKKKDKRLTRKSPMADGRVFKSQSIKKQKKMLQDLKKKMDRSKRIW</sequence>
<feature type="compositionally biased region" description="Basic residues" evidence="1">
    <location>
        <begin position="1"/>
        <end position="23"/>
    </location>
</feature>
<dbReference type="EMBL" id="LAZR01012089">
    <property type="protein sequence ID" value="KKM43609.1"/>
    <property type="molecule type" value="Genomic_DNA"/>
</dbReference>
<organism evidence="2">
    <name type="scientific">marine sediment metagenome</name>
    <dbReference type="NCBI Taxonomy" id="412755"/>
    <lineage>
        <taxon>unclassified sequences</taxon>
        <taxon>metagenomes</taxon>
        <taxon>ecological metagenomes</taxon>
    </lineage>
</organism>
<feature type="region of interest" description="Disordered" evidence="1">
    <location>
        <begin position="1"/>
        <end position="59"/>
    </location>
</feature>
<evidence type="ECO:0000256" key="1">
    <source>
        <dbReference type="SAM" id="MobiDB-lite"/>
    </source>
</evidence>
<comment type="caution">
    <text evidence="2">The sequence shown here is derived from an EMBL/GenBank/DDBJ whole genome shotgun (WGS) entry which is preliminary data.</text>
</comment>
<proteinExistence type="predicted"/>
<dbReference type="AlphaFoldDB" id="A0A0F9LMN4"/>
<evidence type="ECO:0008006" key="3">
    <source>
        <dbReference type="Google" id="ProtNLM"/>
    </source>
</evidence>
<evidence type="ECO:0000313" key="2">
    <source>
        <dbReference type="EMBL" id="KKM43609.1"/>
    </source>
</evidence>
<protein>
    <recommendedName>
        <fullName evidence="3">Nuclease associated modular domain-containing protein</fullName>
    </recommendedName>
</protein>
<gene>
    <name evidence="2" type="ORF">LCGC14_1562660</name>
</gene>
<accession>A0A0F9LMN4</accession>
<name>A0A0F9LMN4_9ZZZZ</name>